<dbReference type="PRINTS" id="PR00783">
    <property type="entry name" value="MINTRINSICP"/>
</dbReference>
<dbReference type="AlphaFoldDB" id="A0A481SCE9"/>
<keyword evidence="4 7" id="KW-0812">Transmembrane</keyword>
<feature type="transmembrane region" description="Helical" evidence="8">
    <location>
        <begin position="9"/>
        <end position="29"/>
    </location>
</feature>
<keyword evidence="5 8" id="KW-1133">Transmembrane helix</keyword>
<organism evidence="9">
    <name type="scientific">Philasterides dicentrarchi</name>
    <dbReference type="NCBI Taxonomy" id="282688"/>
    <lineage>
        <taxon>Eukaryota</taxon>
        <taxon>Sar</taxon>
        <taxon>Alveolata</taxon>
        <taxon>Ciliophora</taxon>
        <taxon>Intramacronucleata</taxon>
        <taxon>Oligohymenophorea</taxon>
        <taxon>Scuticociliatia</taxon>
        <taxon>Philasterida</taxon>
        <taxon>Philasteridae</taxon>
        <taxon>Philasterides</taxon>
    </lineage>
</organism>
<feature type="transmembrane region" description="Helical" evidence="8">
    <location>
        <begin position="206"/>
        <end position="226"/>
    </location>
</feature>
<name>A0A481SCE9_9CILI</name>
<keyword evidence="6 8" id="KW-0472">Membrane</keyword>
<dbReference type="SUPFAM" id="SSF81338">
    <property type="entry name" value="Aquaporin-like"/>
    <property type="match status" value="1"/>
</dbReference>
<reference evidence="9" key="1">
    <citation type="submission" date="2018-06" db="EMBL/GenBank/DDBJ databases">
        <title>Exchangers in Philasterides dicentrarchi.</title>
        <authorList>
            <person name="Folgueira I."/>
            <person name="deFelipe A."/>
            <person name="Lamas J."/>
            <person name="Leiro J."/>
        </authorList>
    </citation>
    <scope>NUCLEOTIDE SEQUENCE</scope>
</reference>
<evidence type="ECO:0000256" key="4">
    <source>
        <dbReference type="ARBA" id="ARBA00022692"/>
    </source>
</evidence>
<feature type="transmembrane region" description="Helical" evidence="8">
    <location>
        <begin position="81"/>
        <end position="102"/>
    </location>
</feature>
<dbReference type="GO" id="GO:0015254">
    <property type="term" value="F:glycerol channel activity"/>
    <property type="evidence" value="ECO:0007669"/>
    <property type="project" value="TreeGrafter"/>
</dbReference>
<dbReference type="InterPro" id="IPR050363">
    <property type="entry name" value="MIP/Aquaporin"/>
</dbReference>
<sequence length="235" mass="26778">MGLDNKKTILVEFIGTFFLCLFILCARAYNAALTNGNWDYFLALSTCLFFSLPAYGDTIITLNPATMLTYLFSKKIEIKHFGLGVLFQFLGAFLAAGAFNLMRTEDPEVRVQEYASIPPYDTWTNIYENLLGSFIFMICIRLVSEGPMNSDLPKCYHKYAIALMWMACISSFCKSTRSPLNPALDLSPRIWSLFKHEGKAFEESDGYFWIPLAIPFGGTTLGWLFYEFIVDKHMK</sequence>
<evidence type="ECO:0000256" key="8">
    <source>
        <dbReference type="SAM" id="Phobius"/>
    </source>
</evidence>
<evidence type="ECO:0000256" key="7">
    <source>
        <dbReference type="RuleBase" id="RU000477"/>
    </source>
</evidence>
<dbReference type="PANTHER" id="PTHR43829:SF9">
    <property type="entry name" value="AQUAPORIN-9"/>
    <property type="match status" value="1"/>
</dbReference>
<dbReference type="EMBL" id="MH444722">
    <property type="protein sequence ID" value="QBH22569.1"/>
    <property type="molecule type" value="mRNA"/>
</dbReference>
<evidence type="ECO:0000256" key="6">
    <source>
        <dbReference type="ARBA" id="ARBA00023136"/>
    </source>
</evidence>
<dbReference type="InterPro" id="IPR000425">
    <property type="entry name" value="MIP"/>
</dbReference>
<comment type="similarity">
    <text evidence="2 7">Belongs to the MIP/aquaporin (TC 1.A.8) family.</text>
</comment>
<protein>
    <submittedName>
        <fullName evidence="9">Aquaporin family protein</fullName>
    </submittedName>
</protein>
<evidence type="ECO:0000256" key="3">
    <source>
        <dbReference type="ARBA" id="ARBA00022448"/>
    </source>
</evidence>
<keyword evidence="3 7" id="KW-0813">Transport</keyword>
<dbReference type="InterPro" id="IPR023271">
    <property type="entry name" value="Aquaporin-like"/>
</dbReference>
<accession>A0A481SCE9</accession>
<dbReference type="Gene3D" id="1.20.1080.10">
    <property type="entry name" value="Glycerol uptake facilitator protein"/>
    <property type="match status" value="1"/>
</dbReference>
<dbReference type="PANTHER" id="PTHR43829">
    <property type="entry name" value="AQUAPORIN OR AQUAGLYCEROPORIN RELATED"/>
    <property type="match status" value="1"/>
</dbReference>
<dbReference type="Pfam" id="PF00230">
    <property type="entry name" value="MIP"/>
    <property type="match status" value="1"/>
</dbReference>
<comment type="subcellular location">
    <subcellularLocation>
        <location evidence="1">Membrane</location>
        <topology evidence="1">Multi-pass membrane protein</topology>
    </subcellularLocation>
</comment>
<evidence type="ECO:0000313" key="9">
    <source>
        <dbReference type="EMBL" id="QBH22569.1"/>
    </source>
</evidence>
<evidence type="ECO:0000256" key="2">
    <source>
        <dbReference type="ARBA" id="ARBA00006175"/>
    </source>
</evidence>
<evidence type="ECO:0000256" key="5">
    <source>
        <dbReference type="ARBA" id="ARBA00022989"/>
    </source>
</evidence>
<proteinExistence type="evidence at transcript level"/>
<dbReference type="GO" id="GO:0005886">
    <property type="term" value="C:plasma membrane"/>
    <property type="evidence" value="ECO:0007669"/>
    <property type="project" value="TreeGrafter"/>
</dbReference>
<evidence type="ECO:0000256" key="1">
    <source>
        <dbReference type="ARBA" id="ARBA00004141"/>
    </source>
</evidence>